<dbReference type="GO" id="GO:0005829">
    <property type="term" value="C:cytosol"/>
    <property type="evidence" value="ECO:0007669"/>
    <property type="project" value="TreeGrafter"/>
</dbReference>
<dbReference type="Proteomes" id="UP001163046">
    <property type="component" value="Unassembled WGS sequence"/>
</dbReference>
<dbReference type="PANTHER" id="PTHR11692">
    <property type="entry name" value="BIFUNCTIONAL PURINE BIOSYNTHESIS PROTEIN PURH"/>
    <property type="match status" value="1"/>
</dbReference>
<dbReference type="GO" id="GO:0003937">
    <property type="term" value="F:IMP cyclohydrolase activity"/>
    <property type="evidence" value="ECO:0007669"/>
    <property type="project" value="InterPro"/>
</dbReference>
<dbReference type="InterPro" id="IPR024051">
    <property type="entry name" value="AICAR_Tfase_dup_dom_sf"/>
</dbReference>
<dbReference type="OrthoDB" id="6017153at2759"/>
<dbReference type="Gene3D" id="3.40.50.1380">
    <property type="entry name" value="Methylglyoxal synthase-like domain"/>
    <property type="match status" value="1"/>
</dbReference>
<proteinExistence type="predicted"/>
<evidence type="ECO:0000313" key="1">
    <source>
        <dbReference type="EMBL" id="KAJ7381313.1"/>
    </source>
</evidence>
<dbReference type="PANTHER" id="PTHR11692:SF0">
    <property type="entry name" value="BIFUNCTIONAL PURINE BIOSYNTHESIS PROTEIN ATIC"/>
    <property type="match status" value="1"/>
</dbReference>
<dbReference type="AlphaFoldDB" id="A0A9X0D0K3"/>
<name>A0A9X0D0K3_9CNID</name>
<gene>
    <name evidence="1" type="ORF">OS493_001434</name>
</gene>
<dbReference type="Gene3D" id="3.40.140.20">
    <property type="match status" value="1"/>
</dbReference>
<sequence>VADEITSIENHDTLPDTRKMLALKAFSHTAKYDEAISDYFRKQYSHGVSHIPLRYGMNPNQKPAQLFTSEPKLPVNVLNGSPGFINLCDALNSWQLVRVSLQVTLPKYKNSNLLEISNMILYMTEALQRS</sequence>
<dbReference type="InterPro" id="IPR036914">
    <property type="entry name" value="MGS-like_dom_sf"/>
</dbReference>
<dbReference type="InterPro" id="IPR016193">
    <property type="entry name" value="Cytidine_deaminase-like"/>
</dbReference>
<protein>
    <submittedName>
        <fullName evidence="1">Uncharacterized protein</fullName>
    </submittedName>
</protein>
<organism evidence="1 2">
    <name type="scientific">Desmophyllum pertusum</name>
    <dbReference type="NCBI Taxonomy" id="174260"/>
    <lineage>
        <taxon>Eukaryota</taxon>
        <taxon>Metazoa</taxon>
        <taxon>Cnidaria</taxon>
        <taxon>Anthozoa</taxon>
        <taxon>Hexacorallia</taxon>
        <taxon>Scleractinia</taxon>
        <taxon>Caryophylliina</taxon>
        <taxon>Caryophylliidae</taxon>
        <taxon>Desmophyllum</taxon>
    </lineage>
</organism>
<evidence type="ECO:0000313" key="2">
    <source>
        <dbReference type="Proteomes" id="UP001163046"/>
    </source>
</evidence>
<reference evidence="1" key="1">
    <citation type="submission" date="2023-01" db="EMBL/GenBank/DDBJ databases">
        <title>Genome assembly of the deep-sea coral Lophelia pertusa.</title>
        <authorList>
            <person name="Herrera S."/>
            <person name="Cordes E."/>
        </authorList>
    </citation>
    <scope>NUCLEOTIDE SEQUENCE</scope>
    <source>
        <strain evidence="1">USNM1676648</strain>
        <tissue evidence="1">Polyp</tissue>
    </source>
</reference>
<feature type="non-terminal residue" evidence="1">
    <location>
        <position position="130"/>
    </location>
</feature>
<dbReference type="GO" id="GO:0006189">
    <property type="term" value="P:'de novo' IMP biosynthetic process"/>
    <property type="evidence" value="ECO:0007669"/>
    <property type="project" value="TreeGrafter"/>
</dbReference>
<dbReference type="InterPro" id="IPR002695">
    <property type="entry name" value="PurH-like"/>
</dbReference>
<keyword evidence="2" id="KW-1185">Reference proteome</keyword>
<dbReference type="SMART" id="SM00798">
    <property type="entry name" value="AICARFT_IMPCHas"/>
    <property type="match status" value="1"/>
</dbReference>
<comment type="caution">
    <text evidence="1">The sequence shown here is derived from an EMBL/GenBank/DDBJ whole genome shotgun (WGS) entry which is preliminary data.</text>
</comment>
<dbReference type="SUPFAM" id="SSF52335">
    <property type="entry name" value="Methylglyoxal synthase-like"/>
    <property type="match status" value="1"/>
</dbReference>
<accession>A0A9X0D0K3</accession>
<dbReference type="SUPFAM" id="SSF53927">
    <property type="entry name" value="Cytidine deaminase-like"/>
    <property type="match status" value="1"/>
</dbReference>
<dbReference type="GO" id="GO:0004643">
    <property type="term" value="F:phosphoribosylaminoimidazolecarboxamide formyltransferase activity"/>
    <property type="evidence" value="ECO:0007669"/>
    <property type="project" value="InterPro"/>
</dbReference>
<dbReference type="EMBL" id="MU826350">
    <property type="protein sequence ID" value="KAJ7381313.1"/>
    <property type="molecule type" value="Genomic_DNA"/>
</dbReference>
<dbReference type="Pfam" id="PF01808">
    <property type="entry name" value="AICARFT_IMPCHas"/>
    <property type="match status" value="1"/>
</dbReference>